<organism evidence="1 2">
    <name type="scientific">Elysia crispata</name>
    <name type="common">lettuce slug</name>
    <dbReference type="NCBI Taxonomy" id="231223"/>
    <lineage>
        <taxon>Eukaryota</taxon>
        <taxon>Metazoa</taxon>
        <taxon>Spiralia</taxon>
        <taxon>Lophotrochozoa</taxon>
        <taxon>Mollusca</taxon>
        <taxon>Gastropoda</taxon>
        <taxon>Heterobranchia</taxon>
        <taxon>Euthyneura</taxon>
        <taxon>Panpulmonata</taxon>
        <taxon>Sacoglossa</taxon>
        <taxon>Placobranchoidea</taxon>
        <taxon>Plakobranchidae</taxon>
        <taxon>Elysia</taxon>
    </lineage>
</organism>
<sequence length="105" mass="11908">MRKSIASYTIQPRPTQCANLFHHTPYNQDLPNAQIYSIIHHIITKTYPVRKTDLNCQGFRDRDCDLVTIQPQFGLNFRRSVIDQSPVSHSSLTLLRLGAGSKTPG</sequence>
<dbReference type="AlphaFoldDB" id="A0AAE1D0P8"/>
<reference evidence="1" key="1">
    <citation type="journal article" date="2023" name="G3 (Bethesda)">
        <title>A reference genome for the long-term kleptoplast-retaining sea slug Elysia crispata morphotype clarki.</title>
        <authorList>
            <person name="Eastman K.E."/>
            <person name="Pendleton A.L."/>
            <person name="Shaikh M.A."/>
            <person name="Suttiyut T."/>
            <person name="Ogas R."/>
            <person name="Tomko P."/>
            <person name="Gavelis G."/>
            <person name="Widhalm J.R."/>
            <person name="Wisecaver J.H."/>
        </authorList>
    </citation>
    <scope>NUCLEOTIDE SEQUENCE</scope>
    <source>
        <strain evidence="1">ECLA1</strain>
    </source>
</reference>
<evidence type="ECO:0000313" key="2">
    <source>
        <dbReference type="Proteomes" id="UP001283361"/>
    </source>
</evidence>
<evidence type="ECO:0000313" key="1">
    <source>
        <dbReference type="EMBL" id="KAK3750089.1"/>
    </source>
</evidence>
<gene>
    <name evidence="1" type="ORF">RRG08_060208</name>
</gene>
<keyword evidence="2" id="KW-1185">Reference proteome</keyword>
<dbReference type="EMBL" id="JAWDGP010005908">
    <property type="protein sequence ID" value="KAK3750089.1"/>
    <property type="molecule type" value="Genomic_DNA"/>
</dbReference>
<name>A0AAE1D0P8_9GAST</name>
<proteinExistence type="predicted"/>
<protein>
    <submittedName>
        <fullName evidence="1">Uncharacterized protein</fullName>
    </submittedName>
</protein>
<accession>A0AAE1D0P8</accession>
<dbReference type="Proteomes" id="UP001283361">
    <property type="component" value="Unassembled WGS sequence"/>
</dbReference>
<comment type="caution">
    <text evidence="1">The sequence shown here is derived from an EMBL/GenBank/DDBJ whole genome shotgun (WGS) entry which is preliminary data.</text>
</comment>